<sequence>MNKPPATDFTAAAAGARRVEGFAFPLSRHTTAVSVVPGARVIVRYALGDQPAAGAKVTDVIGELISLDPLQVRPQSRQATRSEPAQIVEIDASTVVVLKSLSAQPVRNSDIRAVEQAIAAAFPGIENQEISGWLARAGDGITERSNSAVPVGPNAALQPVPLEEIRAFYREHNLPTQLLLPDRIGRVAESIPGTRGPEILIMTRELPAIANTHADAELPHLPSSIENLEFRVDEQPDEEWLSMYHFRGKPLPRHALDLLSARIEGTLGFGRLLIDGHTAAITRGTVTEGGNRTWLGYSAVEVAEPFRRQGLGTYLGQEMLRWGTEQGADHAYLEVIDSNTAGQALYHRLGFSIHHRHRTVAVS</sequence>
<feature type="domain" description="N-acetyltransferase" evidence="1">
    <location>
        <begin position="228"/>
        <end position="363"/>
    </location>
</feature>
<evidence type="ECO:0000259" key="1">
    <source>
        <dbReference type="PROSITE" id="PS51186"/>
    </source>
</evidence>
<dbReference type="Pfam" id="PF24551">
    <property type="entry name" value="SH3_Rv0428c"/>
    <property type="match status" value="1"/>
</dbReference>
<dbReference type="InterPro" id="IPR056935">
    <property type="entry name" value="Rv0428c-like_C"/>
</dbReference>
<dbReference type="Gene3D" id="3.40.630.30">
    <property type="match status" value="1"/>
</dbReference>
<keyword evidence="3" id="KW-1185">Reference proteome</keyword>
<organism evidence="2 3">
    <name type="scientific">Corynebacterium suicordis DSM 45110</name>
    <dbReference type="NCBI Taxonomy" id="1121369"/>
    <lineage>
        <taxon>Bacteria</taxon>
        <taxon>Bacillati</taxon>
        <taxon>Actinomycetota</taxon>
        <taxon>Actinomycetes</taxon>
        <taxon>Mycobacteriales</taxon>
        <taxon>Corynebacteriaceae</taxon>
        <taxon>Corynebacterium</taxon>
    </lineage>
</organism>
<evidence type="ECO:0000313" key="2">
    <source>
        <dbReference type="EMBL" id="MBF4554215.1"/>
    </source>
</evidence>
<proteinExistence type="predicted"/>
<dbReference type="InterPro" id="IPR000182">
    <property type="entry name" value="GNAT_dom"/>
</dbReference>
<dbReference type="EMBL" id="JADKMY010000003">
    <property type="protein sequence ID" value="MBF4554215.1"/>
    <property type="molecule type" value="Genomic_DNA"/>
</dbReference>
<dbReference type="InterPro" id="IPR056934">
    <property type="entry name" value="SH3_Rv0428c"/>
</dbReference>
<dbReference type="Pfam" id="PF24553">
    <property type="entry name" value="Rv0428c_C"/>
    <property type="match status" value="1"/>
</dbReference>
<dbReference type="PROSITE" id="PS51186">
    <property type="entry name" value="GNAT"/>
    <property type="match status" value="1"/>
</dbReference>
<reference evidence="2 3" key="1">
    <citation type="submission" date="2020-10" db="EMBL/GenBank/DDBJ databases">
        <title>Novel species in genus Corynebacterium.</title>
        <authorList>
            <person name="Zhang G."/>
        </authorList>
    </citation>
    <scope>NUCLEOTIDE SEQUENCE [LARGE SCALE GENOMIC DNA]</scope>
    <source>
        <strain evidence="2 3">DSM 45110</strain>
    </source>
</reference>
<dbReference type="Proteomes" id="UP000635902">
    <property type="component" value="Unassembled WGS sequence"/>
</dbReference>
<dbReference type="PANTHER" id="PTHR43072">
    <property type="entry name" value="N-ACETYLTRANSFERASE"/>
    <property type="match status" value="1"/>
</dbReference>
<dbReference type="SUPFAM" id="SSF55729">
    <property type="entry name" value="Acyl-CoA N-acyltransferases (Nat)"/>
    <property type="match status" value="1"/>
</dbReference>
<dbReference type="InterPro" id="IPR016181">
    <property type="entry name" value="Acyl_CoA_acyltransferase"/>
</dbReference>
<name>A0ABR9ZLD3_9CORY</name>
<protein>
    <submittedName>
        <fullName evidence="2">GNAT family N-acetyltransferase</fullName>
    </submittedName>
</protein>
<evidence type="ECO:0000313" key="3">
    <source>
        <dbReference type="Proteomes" id="UP000635902"/>
    </source>
</evidence>
<accession>A0ABR9ZLD3</accession>
<dbReference type="CDD" id="cd04301">
    <property type="entry name" value="NAT_SF"/>
    <property type="match status" value="1"/>
</dbReference>
<comment type="caution">
    <text evidence="2">The sequence shown here is derived from an EMBL/GenBank/DDBJ whole genome shotgun (WGS) entry which is preliminary data.</text>
</comment>
<gene>
    <name evidence="2" type="ORF">IRY30_09060</name>
</gene>
<dbReference type="PANTHER" id="PTHR43072:SF60">
    <property type="entry name" value="L-2,4-DIAMINOBUTYRIC ACID ACETYLTRANSFERASE"/>
    <property type="match status" value="1"/>
</dbReference>